<keyword evidence="4" id="KW-1185">Reference proteome</keyword>
<evidence type="ECO:0000259" key="2">
    <source>
        <dbReference type="Pfam" id="PF00561"/>
    </source>
</evidence>
<dbReference type="PANTHER" id="PTHR43358">
    <property type="entry name" value="ALPHA/BETA-HYDROLASE"/>
    <property type="match status" value="1"/>
</dbReference>
<protein>
    <submittedName>
        <fullName evidence="3">Alpha/beta hydrolase</fullName>
    </submittedName>
</protein>
<name>A0A9J6NX65_9CLOT</name>
<reference evidence="3" key="2">
    <citation type="submission" date="2021-04" db="EMBL/GenBank/DDBJ databases">
        <authorList>
            <person name="Dong X."/>
        </authorList>
    </citation>
    <scope>NUCLEOTIDE SEQUENCE</scope>
    <source>
        <strain evidence="3">ZWT</strain>
    </source>
</reference>
<gene>
    <name evidence="3" type="ORF">KDK92_05075</name>
</gene>
<feature type="domain" description="AB hydrolase-1" evidence="2">
    <location>
        <begin position="108"/>
        <end position="225"/>
    </location>
</feature>
<evidence type="ECO:0000256" key="1">
    <source>
        <dbReference type="SAM" id="Phobius"/>
    </source>
</evidence>
<dbReference type="RefSeq" id="WP_250857986.1">
    <property type="nucleotide sequence ID" value="NZ_JAGSOJ010000001.1"/>
</dbReference>
<dbReference type="Pfam" id="PF00561">
    <property type="entry name" value="Abhydrolase_1"/>
    <property type="match status" value="1"/>
</dbReference>
<dbReference type="PANTHER" id="PTHR43358:SF4">
    <property type="entry name" value="ALPHA_BETA HYDROLASE FOLD-1 DOMAIN-CONTAINING PROTEIN"/>
    <property type="match status" value="1"/>
</dbReference>
<keyword evidence="1" id="KW-1133">Transmembrane helix</keyword>
<dbReference type="InterPro" id="IPR000073">
    <property type="entry name" value="AB_hydrolase_1"/>
</dbReference>
<comment type="caution">
    <text evidence="3">The sequence shown here is derived from an EMBL/GenBank/DDBJ whole genome shotgun (WGS) entry which is preliminary data.</text>
</comment>
<keyword evidence="1" id="KW-0812">Transmembrane</keyword>
<keyword evidence="1" id="KW-0472">Membrane</keyword>
<feature type="transmembrane region" description="Helical" evidence="1">
    <location>
        <begin position="20"/>
        <end position="38"/>
    </location>
</feature>
<organism evidence="3 4">
    <name type="scientific">Oceanirhabdus seepicola</name>
    <dbReference type="NCBI Taxonomy" id="2828781"/>
    <lineage>
        <taxon>Bacteria</taxon>
        <taxon>Bacillati</taxon>
        <taxon>Bacillota</taxon>
        <taxon>Clostridia</taxon>
        <taxon>Eubacteriales</taxon>
        <taxon>Clostridiaceae</taxon>
        <taxon>Oceanirhabdus</taxon>
    </lineage>
</organism>
<dbReference type="EMBL" id="JAGSOJ010000001">
    <property type="protein sequence ID" value="MCM1989103.1"/>
    <property type="molecule type" value="Genomic_DNA"/>
</dbReference>
<dbReference type="Gene3D" id="3.40.50.1820">
    <property type="entry name" value="alpha/beta hydrolase"/>
    <property type="match status" value="1"/>
</dbReference>
<reference evidence="3" key="1">
    <citation type="journal article" date="2021" name="mSystems">
        <title>Bacteria and Archaea Synergistically Convert Glycine Betaine to Biogenic Methane in the Formosa Cold Seep of the South China Sea.</title>
        <authorList>
            <person name="Li L."/>
            <person name="Zhang W."/>
            <person name="Zhang S."/>
            <person name="Song L."/>
            <person name="Sun Q."/>
            <person name="Zhang H."/>
            <person name="Xiang H."/>
            <person name="Dong X."/>
        </authorList>
    </citation>
    <scope>NUCLEOTIDE SEQUENCE</scope>
    <source>
        <strain evidence="3">ZWT</strain>
    </source>
</reference>
<dbReference type="SUPFAM" id="SSF53474">
    <property type="entry name" value="alpha/beta-Hydrolases"/>
    <property type="match status" value="1"/>
</dbReference>
<accession>A0A9J6NX65</accession>
<dbReference type="AlphaFoldDB" id="A0A9J6NX65"/>
<evidence type="ECO:0000313" key="3">
    <source>
        <dbReference type="EMBL" id="MCM1989103.1"/>
    </source>
</evidence>
<dbReference type="InterPro" id="IPR029058">
    <property type="entry name" value="AB_hydrolase_fold"/>
</dbReference>
<dbReference type="GO" id="GO:0016787">
    <property type="term" value="F:hydrolase activity"/>
    <property type="evidence" value="ECO:0007669"/>
    <property type="project" value="UniProtKB-KW"/>
</dbReference>
<dbReference type="Proteomes" id="UP001056429">
    <property type="component" value="Unassembled WGS sequence"/>
</dbReference>
<evidence type="ECO:0000313" key="4">
    <source>
        <dbReference type="Proteomes" id="UP001056429"/>
    </source>
</evidence>
<dbReference type="InterPro" id="IPR052920">
    <property type="entry name" value="DNA-binding_regulatory"/>
</dbReference>
<proteinExistence type="predicted"/>
<sequence>MKKRGNQKKGRIITRKRIKIFIIVFCLLLVGSFGVVSYEIGINVADGLVYFNKGNDTKANSRKQLAMWGYDIEGFEKQFQGKRIDLTAEDDNKVPVVFFSADDIKDNNTVILVHGLGGDYVSVYPQAEMYLENGWNVLALDQRGSGDSSNEKMSFGYYEKLDVKAVVDYVKANTKDKKIVVHGFSMGAVTTGLYAETEHAENNVDAIILDSAFDSMESMFLSSWDNMNTGLPGEYAVWCGNWALNMKYGFGFDDANMLLALKNCDIPTLVIQGQRDEVSTMKMGEEIFESIKGSKKEYWLVDTKHVEAYMDYPLQYKERVMNFIN</sequence>
<keyword evidence="3" id="KW-0378">Hydrolase</keyword>